<organism evidence="1 2">
    <name type="scientific">Helicobacter cinaedi CCUG 18818 = ATCC BAA-847</name>
    <dbReference type="NCBI Taxonomy" id="537971"/>
    <lineage>
        <taxon>Bacteria</taxon>
        <taxon>Pseudomonadati</taxon>
        <taxon>Campylobacterota</taxon>
        <taxon>Epsilonproteobacteria</taxon>
        <taxon>Campylobacterales</taxon>
        <taxon>Helicobacteraceae</taxon>
        <taxon>Helicobacter</taxon>
    </lineage>
</organism>
<gene>
    <name evidence="1" type="ORF">HCCG_01110</name>
</gene>
<evidence type="ECO:0000313" key="2">
    <source>
        <dbReference type="Proteomes" id="UP000005755"/>
    </source>
</evidence>
<protein>
    <submittedName>
        <fullName evidence="1">Uncharacterized protein</fullName>
    </submittedName>
</protein>
<name>A0ABN0BCS1_9HELI</name>
<dbReference type="GeneID" id="66540617"/>
<keyword evidence="2" id="KW-1185">Reference proteome</keyword>
<dbReference type="RefSeq" id="WP_002956424.1">
    <property type="nucleotide sequence ID" value="NC_020555.1"/>
</dbReference>
<reference evidence="2" key="1">
    <citation type="journal article" date="2014" name="Genome Announc.">
        <title>Draft genome sequences of six enterohepatic helicobacter species isolated from humans and one from rhesus macaques.</title>
        <authorList>
            <person name="Shen Z."/>
            <person name="Sheh A."/>
            <person name="Young S.K."/>
            <person name="Abouelliel A."/>
            <person name="Ward D.V."/>
            <person name="Earl A.M."/>
            <person name="Fox J.G."/>
        </authorList>
    </citation>
    <scope>NUCLEOTIDE SEQUENCE [LARGE SCALE GENOMIC DNA]</scope>
    <source>
        <strain evidence="2">CCUG 18818</strain>
    </source>
</reference>
<proteinExistence type="predicted"/>
<dbReference type="EMBL" id="DS990392">
    <property type="protein sequence ID" value="EFR46563.1"/>
    <property type="molecule type" value="Genomic_DNA"/>
</dbReference>
<evidence type="ECO:0000313" key="1">
    <source>
        <dbReference type="EMBL" id="EFR46563.1"/>
    </source>
</evidence>
<accession>A0ABN0BCS1</accession>
<sequence length="51" mass="5902">MYKFIESLKSLKQSNAKLRIISNPQILNFLPNIESWNLAGFGYNLSLYIPI</sequence>
<dbReference type="Proteomes" id="UP000005755">
    <property type="component" value="Unassembled WGS sequence"/>
</dbReference>